<keyword evidence="3" id="KW-1185">Reference proteome</keyword>
<proteinExistence type="predicted"/>
<protein>
    <submittedName>
        <fullName evidence="2">Uncharacterized protein</fullName>
    </submittedName>
</protein>
<comment type="caution">
    <text evidence="2">The sequence shown here is derived from an EMBL/GenBank/DDBJ whole genome shotgun (WGS) entry which is preliminary data.</text>
</comment>
<name>A0A7J6MCG2_PERCH</name>
<dbReference type="AlphaFoldDB" id="A0A7J6MCG2"/>
<dbReference type="EMBL" id="JAAPAO010000182">
    <property type="protein sequence ID" value="KAF4668870.1"/>
    <property type="molecule type" value="Genomic_DNA"/>
</dbReference>
<dbReference type="Proteomes" id="UP000591131">
    <property type="component" value="Unassembled WGS sequence"/>
</dbReference>
<evidence type="ECO:0000256" key="1">
    <source>
        <dbReference type="SAM" id="Coils"/>
    </source>
</evidence>
<keyword evidence="1" id="KW-0175">Coiled coil</keyword>
<evidence type="ECO:0000313" key="3">
    <source>
        <dbReference type="Proteomes" id="UP000591131"/>
    </source>
</evidence>
<evidence type="ECO:0000313" key="2">
    <source>
        <dbReference type="EMBL" id="KAF4668870.1"/>
    </source>
</evidence>
<reference evidence="2 3" key="1">
    <citation type="submission" date="2020-04" db="EMBL/GenBank/DDBJ databases">
        <title>Perkinsus chesapeaki whole genome sequence.</title>
        <authorList>
            <person name="Bogema D.R."/>
        </authorList>
    </citation>
    <scope>NUCLEOTIDE SEQUENCE [LARGE SCALE GENOMIC DNA]</scope>
    <source>
        <strain evidence="2">ATCC PRA-425</strain>
    </source>
</reference>
<sequence length="258" mass="28811">MVGNRTPDYAPPDPCLRLWKDFGTNTEAGKHLRALYSSAAQYNAYQSLKYPSIRAVRESPQLASKPKAVPKSRVRVLVPRVGGRRNGGLSTLHCRRGVKTKKQIEEELKKSEPLGLNLAPGRDLEAEKDHLAELNQFGGGYLGLPKVDTTLSAGTNRRDKRCLHHGKEERSCEDQERKEMLDELLTEVRVKQGRSFDLAREVEAESKLPVPPAGSQASRNRLKRMTAQQNELLQLQNDIERHLKDIAALSGAENATNT</sequence>
<dbReference type="OrthoDB" id="10311941at2759"/>
<organism evidence="2 3">
    <name type="scientific">Perkinsus chesapeaki</name>
    <name type="common">Clam parasite</name>
    <name type="synonym">Perkinsus andrewsi</name>
    <dbReference type="NCBI Taxonomy" id="330153"/>
    <lineage>
        <taxon>Eukaryota</taxon>
        <taxon>Sar</taxon>
        <taxon>Alveolata</taxon>
        <taxon>Perkinsozoa</taxon>
        <taxon>Perkinsea</taxon>
        <taxon>Perkinsida</taxon>
        <taxon>Perkinsidae</taxon>
        <taxon>Perkinsus</taxon>
    </lineage>
</organism>
<accession>A0A7J6MCG2</accession>
<gene>
    <name evidence="2" type="ORF">FOL47_002827</name>
</gene>
<feature type="coiled-coil region" evidence="1">
    <location>
        <begin position="225"/>
        <end position="252"/>
    </location>
</feature>